<comment type="similarity">
    <text evidence="1 3">Belongs to the enoyl-CoA hydratase/isomerase family.</text>
</comment>
<dbReference type="NCBIfam" id="NF006566">
    <property type="entry name" value="PRK09076.1"/>
    <property type="match status" value="1"/>
</dbReference>
<dbReference type="GO" id="GO:0004300">
    <property type="term" value="F:enoyl-CoA hydratase activity"/>
    <property type="evidence" value="ECO:0007669"/>
    <property type="project" value="UniProtKB-EC"/>
</dbReference>
<evidence type="ECO:0000313" key="4">
    <source>
        <dbReference type="EMBL" id="KEQ12157.1"/>
    </source>
</evidence>
<reference evidence="4 5" key="1">
    <citation type="submission" date="2014-06" db="EMBL/GenBank/DDBJ databases">
        <title>Whole Genome Sequences of Three Symbiotic Endozoicomonas Bacteria.</title>
        <authorList>
            <person name="Neave M.J."/>
            <person name="Apprill A."/>
            <person name="Voolstra C.R."/>
        </authorList>
    </citation>
    <scope>NUCLEOTIDE SEQUENCE [LARGE SCALE GENOMIC DNA]</scope>
    <source>
        <strain evidence="4 5">DSM 25634</strain>
    </source>
</reference>
<protein>
    <submittedName>
        <fullName evidence="4">Enoyl-CoA hydratase</fullName>
        <ecNumber evidence="4">4.2.1.17</ecNumber>
    </submittedName>
</protein>
<accession>A0A081N134</accession>
<dbReference type="CDD" id="cd06558">
    <property type="entry name" value="crotonase-like"/>
    <property type="match status" value="1"/>
</dbReference>
<dbReference type="AlphaFoldDB" id="A0A081N134"/>
<dbReference type="EMBL" id="JOKH01000010">
    <property type="protein sequence ID" value="KEQ12157.1"/>
    <property type="molecule type" value="Genomic_DNA"/>
</dbReference>
<dbReference type="STRING" id="1137799.GZ78_27280"/>
<sequence length="257" mass="28063">MSDCLKLSLDGNIATIQLNNPPANTWTLESLNLLERIVHELNENPRITALIIGSEEERFFSAGADLKLFADVSPDEARPMAEAFGKAFEALTEFKGISIAAINGFALGGGLEVALACDLRVAEKQAVLGLPEAAVGLLPCAGGTQNLMWLVGEAWTKRMILLGEKVDAESAFRIGLVEELVEQGEAYSTARELAGKVSRQSPDSVVACKKLIQMNRVALRDRNAAERDLFIELFKGQNQNEGVKAFLEKRSPEWVYE</sequence>
<evidence type="ECO:0000256" key="2">
    <source>
        <dbReference type="ARBA" id="ARBA00023239"/>
    </source>
</evidence>
<dbReference type="eggNOG" id="COG1024">
    <property type="taxonomic scope" value="Bacteria"/>
</dbReference>
<evidence type="ECO:0000256" key="3">
    <source>
        <dbReference type="RuleBase" id="RU003707"/>
    </source>
</evidence>
<dbReference type="InterPro" id="IPR018376">
    <property type="entry name" value="Enoyl-CoA_hyd/isom_CS"/>
</dbReference>
<dbReference type="Proteomes" id="UP000028073">
    <property type="component" value="Unassembled WGS sequence"/>
</dbReference>
<dbReference type="InterPro" id="IPR029045">
    <property type="entry name" value="ClpP/crotonase-like_dom_sf"/>
</dbReference>
<organism evidence="4 5">
    <name type="scientific">Endozoicomonas numazuensis</name>
    <dbReference type="NCBI Taxonomy" id="1137799"/>
    <lineage>
        <taxon>Bacteria</taxon>
        <taxon>Pseudomonadati</taxon>
        <taxon>Pseudomonadota</taxon>
        <taxon>Gammaproteobacteria</taxon>
        <taxon>Oceanospirillales</taxon>
        <taxon>Endozoicomonadaceae</taxon>
        <taxon>Endozoicomonas</taxon>
    </lineage>
</organism>
<proteinExistence type="inferred from homology"/>
<gene>
    <name evidence="4" type="ORF">GZ78_27280</name>
</gene>
<evidence type="ECO:0000313" key="5">
    <source>
        <dbReference type="Proteomes" id="UP000028073"/>
    </source>
</evidence>
<dbReference type="Gene3D" id="1.10.12.10">
    <property type="entry name" value="Lyase 2-enoyl-coa Hydratase, Chain A, domain 2"/>
    <property type="match status" value="1"/>
</dbReference>
<name>A0A081N134_9GAMM</name>
<keyword evidence="2 4" id="KW-0456">Lyase</keyword>
<dbReference type="RefSeq" id="WP_034842614.1">
    <property type="nucleotide sequence ID" value="NZ_JOKH01000010.1"/>
</dbReference>
<dbReference type="PANTHER" id="PTHR11941">
    <property type="entry name" value="ENOYL-COA HYDRATASE-RELATED"/>
    <property type="match status" value="1"/>
</dbReference>
<dbReference type="PANTHER" id="PTHR11941:SF141">
    <property type="entry name" value="ENOYL-COA HYDRATASE_ISOMERASE-RELATED"/>
    <property type="match status" value="1"/>
</dbReference>
<dbReference type="FunFam" id="3.90.226.10:FF:000009">
    <property type="entry name" value="Carnitinyl-CoA dehydratase"/>
    <property type="match status" value="1"/>
</dbReference>
<dbReference type="PROSITE" id="PS00166">
    <property type="entry name" value="ENOYL_COA_HYDRATASE"/>
    <property type="match status" value="1"/>
</dbReference>
<dbReference type="Pfam" id="PF00378">
    <property type="entry name" value="ECH_1"/>
    <property type="match status" value="1"/>
</dbReference>
<dbReference type="SUPFAM" id="SSF52096">
    <property type="entry name" value="ClpP/crotonase"/>
    <property type="match status" value="1"/>
</dbReference>
<comment type="caution">
    <text evidence="4">The sequence shown here is derived from an EMBL/GenBank/DDBJ whole genome shotgun (WGS) entry which is preliminary data.</text>
</comment>
<dbReference type="OrthoDB" id="9807606at2"/>
<evidence type="ECO:0000256" key="1">
    <source>
        <dbReference type="ARBA" id="ARBA00005254"/>
    </source>
</evidence>
<dbReference type="InterPro" id="IPR001753">
    <property type="entry name" value="Enoyl-CoA_hydra/iso"/>
</dbReference>
<dbReference type="GO" id="GO:0006635">
    <property type="term" value="P:fatty acid beta-oxidation"/>
    <property type="evidence" value="ECO:0007669"/>
    <property type="project" value="TreeGrafter"/>
</dbReference>
<dbReference type="InterPro" id="IPR014748">
    <property type="entry name" value="Enoyl-CoA_hydra_C"/>
</dbReference>
<dbReference type="Gene3D" id="3.90.226.10">
    <property type="entry name" value="2-enoyl-CoA Hydratase, Chain A, domain 1"/>
    <property type="match status" value="1"/>
</dbReference>
<keyword evidence="5" id="KW-1185">Reference proteome</keyword>
<dbReference type="EC" id="4.2.1.17" evidence="4"/>